<gene>
    <name evidence="1" type="ORF">T1815_28651</name>
</gene>
<dbReference type="AlphaFoldDB" id="A0A0M6WZF3"/>
<dbReference type="InterPro" id="IPR006944">
    <property type="entry name" value="Phage/GTA_portal"/>
</dbReference>
<protein>
    <recommendedName>
        <fullName evidence="3">Phage portal protein</fullName>
    </recommendedName>
</protein>
<name>A0A0M6WZF3_9FIRM</name>
<evidence type="ECO:0000313" key="1">
    <source>
        <dbReference type="EMBL" id="CRL42604.1"/>
    </source>
</evidence>
<evidence type="ECO:0008006" key="3">
    <source>
        <dbReference type="Google" id="ProtNLM"/>
    </source>
</evidence>
<evidence type="ECO:0000313" key="2">
    <source>
        <dbReference type="Proteomes" id="UP000049472"/>
    </source>
</evidence>
<dbReference type="Pfam" id="PF04860">
    <property type="entry name" value="Phage_portal"/>
    <property type="match status" value="1"/>
</dbReference>
<proteinExistence type="predicted"/>
<keyword evidence="2" id="KW-1185">Reference proteome</keyword>
<dbReference type="Proteomes" id="UP000049472">
    <property type="component" value="Unassembled WGS sequence"/>
</dbReference>
<dbReference type="EMBL" id="CVRQ01000079">
    <property type="protein sequence ID" value="CRL42604.1"/>
    <property type="molecule type" value="Genomic_DNA"/>
</dbReference>
<sequence length="405" mass="46415">MRHTGILKDLANFKKWKYMPLLISRGEYQPSSDLYESDIVGAIANCIGTNCGKLKPQLVRHDAKGLTVRDDYLARLLSLRWSPEMTPYDALYKMASDLVYRSNAFAVIFYNDDFTKVKSINPITTTSHRIWDDEKGNTFFKFTWDYDGKEYTVPYQAVIHLKSRYNKKRFLGTPPDAQLKTSLELLDVTAESLRNVVRQSANLKGYLKYNNFIDEDELKEKVVNFQKAYMDASNEGGLGGLDSSTDFHEINQKTQTIPTVQSQFLRENIYRYYNCNDKILMSLFDEAEWNAFYESVIEPIAIQLSLECTFKLLTERERGCGNKIVFTADRLQCASLQTRTNIGAQLFDRGIITINEYRELLYYEPIEDGDVRMVSLNYVKADEQSIYQIGSGSNSNSGANQTGGD</sequence>
<reference evidence="2" key="1">
    <citation type="submission" date="2015-05" db="EMBL/GenBank/DDBJ databases">
        <authorList>
            <consortium name="Pathogen Informatics"/>
        </authorList>
    </citation>
    <scope>NUCLEOTIDE SEQUENCE [LARGE SCALE GENOMIC DNA]</scope>
    <source>
        <strain evidence="2">T1-815</strain>
    </source>
</reference>
<organism evidence="1 2">
    <name type="scientific">Agathobacter rectalis</name>
    <dbReference type="NCBI Taxonomy" id="39491"/>
    <lineage>
        <taxon>Bacteria</taxon>
        <taxon>Bacillati</taxon>
        <taxon>Bacillota</taxon>
        <taxon>Clostridia</taxon>
        <taxon>Lachnospirales</taxon>
        <taxon>Lachnospiraceae</taxon>
        <taxon>Agathobacter</taxon>
    </lineage>
</organism>
<accession>A0A0M6WZF3</accession>